<dbReference type="Gene3D" id="2.60.40.200">
    <property type="entry name" value="Superoxide dismutase, copper/zinc binding domain"/>
    <property type="match status" value="1"/>
</dbReference>
<keyword evidence="2" id="KW-0479">Metal-binding</keyword>
<comment type="function">
    <text evidence="2">Destroys radicals which are normally produced within the cells and which are toxic to biological systems.</text>
</comment>
<reference evidence="3 4" key="1">
    <citation type="submission" date="2019-08" db="EMBL/GenBank/DDBJ databases">
        <title>Complete genome sequence of Kushneria sp. YCWA18, a halophilic phosphate-solubilizing bacterium isolated from Daqiao saltern in China.</title>
        <authorList>
            <person name="Du G.-X."/>
            <person name="Qu L.-Y."/>
        </authorList>
    </citation>
    <scope>NUCLEOTIDE SEQUENCE [LARGE SCALE GENOMIC DNA]</scope>
    <source>
        <strain evidence="3 4">YCWA18</strain>
    </source>
</reference>
<dbReference type="OrthoDB" id="5431326at2"/>
<dbReference type="Pfam" id="PF00080">
    <property type="entry name" value="Sod_Cu"/>
    <property type="match status" value="1"/>
</dbReference>
<evidence type="ECO:0000256" key="2">
    <source>
        <dbReference type="RuleBase" id="RU000393"/>
    </source>
</evidence>
<comment type="catalytic activity">
    <reaction evidence="2">
        <text>2 superoxide + 2 H(+) = H2O2 + O2</text>
        <dbReference type="Rhea" id="RHEA:20696"/>
        <dbReference type="ChEBI" id="CHEBI:15378"/>
        <dbReference type="ChEBI" id="CHEBI:15379"/>
        <dbReference type="ChEBI" id="CHEBI:16240"/>
        <dbReference type="ChEBI" id="CHEBI:18421"/>
        <dbReference type="EC" id="1.15.1.1"/>
    </reaction>
</comment>
<dbReference type="EC" id="1.15.1.1" evidence="2"/>
<dbReference type="InterPro" id="IPR001424">
    <property type="entry name" value="SOD_Cu_Zn_dom"/>
</dbReference>
<dbReference type="InterPro" id="IPR024134">
    <property type="entry name" value="SOD_Cu/Zn_/chaperone"/>
</dbReference>
<protein>
    <recommendedName>
        <fullName evidence="2">Superoxide dismutase [Cu-Zn]</fullName>
        <ecNumber evidence="2">1.15.1.1</ecNumber>
    </recommendedName>
</protein>
<evidence type="ECO:0000313" key="4">
    <source>
        <dbReference type="Proteomes" id="UP000322553"/>
    </source>
</evidence>
<dbReference type="InterPro" id="IPR036423">
    <property type="entry name" value="SOD-like_Cu/Zn_dom_sf"/>
</dbReference>
<dbReference type="PANTHER" id="PTHR10003">
    <property type="entry name" value="SUPEROXIDE DISMUTASE CU-ZN -RELATED"/>
    <property type="match status" value="1"/>
</dbReference>
<comment type="cofactor">
    <cofactor evidence="2">
        <name>Zn(2+)</name>
        <dbReference type="ChEBI" id="CHEBI:29105"/>
    </cofactor>
    <text evidence="2">Binds 1 zinc ion per subunit.</text>
</comment>
<keyword evidence="2" id="KW-0186">Copper</keyword>
<gene>
    <name evidence="3" type="ORF">FY550_14895</name>
</gene>
<proteinExistence type="inferred from homology"/>
<dbReference type="GO" id="GO:0004784">
    <property type="term" value="F:superoxide dismutase activity"/>
    <property type="evidence" value="ECO:0007669"/>
    <property type="project" value="UniProtKB-EC"/>
</dbReference>
<dbReference type="InterPro" id="IPR018152">
    <property type="entry name" value="SOD_Cu/Zn_BS"/>
</dbReference>
<dbReference type="SUPFAM" id="SSF49329">
    <property type="entry name" value="Cu,Zn superoxide dismutase-like"/>
    <property type="match status" value="1"/>
</dbReference>
<comment type="cofactor">
    <cofactor evidence="2">
        <name>Cu cation</name>
        <dbReference type="ChEBI" id="CHEBI:23378"/>
    </cofactor>
    <text evidence="2">Binds 1 copper ion per subunit.</text>
</comment>
<comment type="similarity">
    <text evidence="1 2">Belongs to the Cu-Zn superoxide dismutase family.</text>
</comment>
<evidence type="ECO:0000256" key="1">
    <source>
        <dbReference type="ARBA" id="ARBA00010457"/>
    </source>
</evidence>
<accession>A0A1S1NUE3</accession>
<dbReference type="PROSITE" id="PS00332">
    <property type="entry name" value="SOD_CU_ZN_2"/>
    <property type="match status" value="1"/>
</dbReference>
<keyword evidence="4" id="KW-1185">Reference proteome</keyword>
<dbReference type="STRING" id="657387.BH688_11060"/>
<dbReference type="PROSITE" id="PS00087">
    <property type="entry name" value="SOD_CU_ZN_1"/>
    <property type="match status" value="1"/>
</dbReference>
<dbReference type="GO" id="GO:0005507">
    <property type="term" value="F:copper ion binding"/>
    <property type="evidence" value="ECO:0007669"/>
    <property type="project" value="InterPro"/>
</dbReference>
<dbReference type="RefSeq" id="WP_070979488.1">
    <property type="nucleotide sequence ID" value="NZ_CP043420.1"/>
</dbReference>
<name>A0A1S1NUE3_9GAMM</name>
<sequence length="175" mass="18082">MRRWLMSLALLGCAAPALADVTVEMHRLDAQGIGESIGTVTFEESRYGLLIQPALHDLPAGTLHGFHLHQNPDCGPATHNGKTTPGGAAGGHFDPGGTDTHAGPYVEQSHLGDMPVLMIGPQGKATTPMLAPRLKESDLMGHAVIVHEGGDTYDEPPKLGGGGARLACGVINGSA</sequence>
<dbReference type="Proteomes" id="UP000322553">
    <property type="component" value="Chromosome"/>
</dbReference>
<dbReference type="AlphaFoldDB" id="A0A1S1NUE3"/>
<evidence type="ECO:0000313" key="3">
    <source>
        <dbReference type="EMBL" id="QEL12292.1"/>
    </source>
</evidence>
<organism evidence="3 4">
    <name type="scientific">Kushneria phosphatilytica</name>
    <dbReference type="NCBI Taxonomy" id="657387"/>
    <lineage>
        <taxon>Bacteria</taxon>
        <taxon>Pseudomonadati</taxon>
        <taxon>Pseudomonadota</taxon>
        <taxon>Gammaproteobacteria</taxon>
        <taxon>Oceanospirillales</taxon>
        <taxon>Halomonadaceae</taxon>
        <taxon>Kushneria</taxon>
    </lineage>
</organism>
<dbReference type="KEGG" id="kuy:FY550_14895"/>
<keyword evidence="2" id="KW-0862">Zinc</keyword>
<dbReference type="EMBL" id="CP043420">
    <property type="protein sequence ID" value="QEL12292.1"/>
    <property type="molecule type" value="Genomic_DNA"/>
</dbReference>
<keyword evidence="2" id="KW-0560">Oxidoreductase</keyword>